<dbReference type="SUPFAM" id="SSF54001">
    <property type="entry name" value="Cysteine proteinases"/>
    <property type="match status" value="1"/>
</dbReference>
<organism evidence="3 4">
    <name type="scientific">Sporobacter termitidis DSM 10068</name>
    <dbReference type="NCBI Taxonomy" id="1123282"/>
    <lineage>
        <taxon>Bacteria</taxon>
        <taxon>Bacillati</taxon>
        <taxon>Bacillota</taxon>
        <taxon>Clostridia</taxon>
        <taxon>Eubacteriales</taxon>
        <taxon>Oscillospiraceae</taxon>
        <taxon>Sporobacter</taxon>
    </lineage>
</organism>
<dbReference type="InterPro" id="IPR038765">
    <property type="entry name" value="Papain-like_cys_pep_sf"/>
</dbReference>
<reference evidence="3 4" key="1">
    <citation type="submission" date="2016-11" db="EMBL/GenBank/DDBJ databases">
        <authorList>
            <person name="Jaros S."/>
            <person name="Januszkiewicz K."/>
            <person name="Wedrychowicz H."/>
        </authorList>
    </citation>
    <scope>NUCLEOTIDE SEQUENCE [LARGE SCALE GENOMIC DNA]</scope>
    <source>
        <strain evidence="3 4">DSM 10068</strain>
    </source>
</reference>
<dbReference type="STRING" id="1123282.SAMN02745823_02555"/>
<dbReference type="EMBL" id="FQXV01000009">
    <property type="protein sequence ID" value="SHI12215.1"/>
    <property type="molecule type" value="Genomic_DNA"/>
</dbReference>
<keyword evidence="3" id="KW-0378">Hydrolase</keyword>
<dbReference type="CDD" id="cd02619">
    <property type="entry name" value="Peptidase_C1"/>
    <property type="match status" value="1"/>
</dbReference>
<dbReference type="InterPro" id="IPR000668">
    <property type="entry name" value="Peptidase_C1A_C"/>
</dbReference>
<evidence type="ECO:0000313" key="4">
    <source>
        <dbReference type="Proteomes" id="UP000183995"/>
    </source>
</evidence>
<dbReference type="Proteomes" id="UP000183995">
    <property type="component" value="Unassembled WGS sequence"/>
</dbReference>
<keyword evidence="4" id="KW-1185">Reference proteome</keyword>
<evidence type="ECO:0000256" key="1">
    <source>
        <dbReference type="ARBA" id="ARBA00008455"/>
    </source>
</evidence>
<sequence length="246" mass="28114">MHQYRLIRQREDRRDYRLPRLEGERLPRLVDLRSRCPAVFDQGTLGSCTANAGASARMMLAGTPVALSRMFLYYQERALRGNVREDSGAQMRDICKALKRDGICEERFAPYDIDKFKERPSAEAYINARKYTIASYATFDGDTADDIDQIRQYLATKKLPVMIGMDIYESFESRFVARTGSVPMPDVEKEALLGGHAALIVGYNDVRKVLIVRNSWGVRWGAGGYFYLPYEYVESKLAYDSWTIAV</sequence>
<accession>A0A1M5YJM8</accession>
<evidence type="ECO:0000313" key="3">
    <source>
        <dbReference type="EMBL" id="SHI12215.1"/>
    </source>
</evidence>
<dbReference type="OrthoDB" id="3648721at2"/>
<evidence type="ECO:0000259" key="2">
    <source>
        <dbReference type="SMART" id="SM00645"/>
    </source>
</evidence>
<dbReference type="GO" id="GO:0008234">
    <property type="term" value="F:cysteine-type peptidase activity"/>
    <property type="evidence" value="ECO:0007669"/>
    <property type="project" value="InterPro"/>
</dbReference>
<dbReference type="SMART" id="SM00645">
    <property type="entry name" value="Pept_C1"/>
    <property type="match status" value="1"/>
</dbReference>
<dbReference type="InterPro" id="IPR013128">
    <property type="entry name" value="Peptidase_C1A"/>
</dbReference>
<keyword evidence="3" id="KW-0645">Protease</keyword>
<dbReference type="PANTHER" id="PTHR12411">
    <property type="entry name" value="CYSTEINE PROTEASE FAMILY C1-RELATED"/>
    <property type="match status" value="1"/>
</dbReference>
<protein>
    <submittedName>
        <fullName evidence="3">Papain family cysteine protease</fullName>
    </submittedName>
</protein>
<dbReference type="Gene3D" id="3.90.70.10">
    <property type="entry name" value="Cysteine proteinases"/>
    <property type="match status" value="1"/>
</dbReference>
<gene>
    <name evidence="3" type="ORF">SAMN02745823_02555</name>
</gene>
<feature type="domain" description="Peptidase C1A papain C-terminal" evidence="2">
    <location>
        <begin position="26"/>
        <end position="241"/>
    </location>
</feature>
<dbReference type="Pfam" id="PF00112">
    <property type="entry name" value="Peptidase_C1"/>
    <property type="match status" value="1"/>
</dbReference>
<proteinExistence type="inferred from homology"/>
<dbReference type="RefSeq" id="WP_073079620.1">
    <property type="nucleotide sequence ID" value="NZ_FQXV01000009.1"/>
</dbReference>
<comment type="similarity">
    <text evidence="1">Belongs to the peptidase C1 family.</text>
</comment>
<dbReference type="AlphaFoldDB" id="A0A1M5YJM8"/>
<dbReference type="GO" id="GO:0006508">
    <property type="term" value="P:proteolysis"/>
    <property type="evidence" value="ECO:0007669"/>
    <property type="project" value="UniProtKB-KW"/>
</dbReference>
<name>A0A1M5YJM8_9FIRM</name>